<dbReference type="AlphaFoldDB" id="F2EB35"/>
<evidence type="ECO:0000313" key="1">
    <source>
        <dbReference type="EMBL" id="BAK04557.1"/>
    </source>
</evidence>
<protein>
    <submittedName>
        <fullName evidence="1">Predicted protein</fullName>
    </submittedName>
</protein>
<reference evidence="1" key="1">
    <citation type="journal article" date="2011" name="Plant Physiol.">
        <title>Comprehensive sequence analysis of 24,783 barley full-length cDNAs derived from 12 clone libraries.</title>
        <authorList>
            <person name="Matsumoto T."/>
            <person name="Tanaka T."/>
            <person name="Sakai H."/>
            <person name="Amano N."/>
            <person name="Kanamori H."/>
            <person name="Kurita K."/>
            <person name="Kikuta A."/>
            <person name="Kamiya K."/>
            <person name="Yamamoto M."/>
            <person name="Ikawa H."/>
            <person name="Fujii N."/>
            <person name="Hori K."/>
            <person name="Itoh T."/>
            <person name="Sato K."/>
        </authorList>
    </citation>
    <scope>NUCLEOTIDE SEQUENCE</scope>
    <source>
        <tissue evidence="1">Flower</tissue>
    </source>
</reference>
<organism evidence="1">
    <name type="scientific">Hordeum vulgare subsp. vulgare</name>
    <name type="common">Domesticated barley</name>
    <dbReference type="NCBI Taxonomy" id="112509"/>
    <lineage>
        <taxon>Eukaryota</taxon>
        <taxon>Viridiplantae</taxon>
        <taxon>Streptophyta</taxon>
        <taxon>Embryophyta</taxon>
        <taxon>Tracheophyta</taxon>
        <taxon>Spermatophyta</taxon>
        <taxon>Magnoliopsida</taxon>
        <taxon>Liliopsida</taxon>
        <taxon>Poales</taxon>
        <taxon>Poaceae</taxon>
        <taxon>BOP clade</taxon>
        <taxon>Pooideae</taxon>
        <taxon>Triticodae</taxon>
        <taxon>Triticeae</taxon>
        <taxon>Hordeinae</taxon>
        <taxon>Hordeum</taxon>
    </lineage>
</organism>
<name>F2EB35_HORVV</name>
<proteinExistence type="evidence at transcript level"/>
<sequence>MLVENPSLATFPCSYQTDNLSSASWYKLSKGCGLVRLELIWWPSLCFANISVSE</sequence>
<dbReference type="EMBL" id="AK373360">
    <property type="protein sequence ID" value="BAK04557.1"/>
    <property type="molecule type" value="mRNA"/>
</dbReference>
<accession>F2EB35</accession>